<reference evidence="1 2" key="1">
    <citation type="submission" date="2017-09" db="EMBL/GenBank/DDBJ databases">
        <title>Large-scale bioinformatics analysis of Bacillus genomes uncovers conserved roles of natural products in bacterial physiology.</title>
        <authorList>
            <consortium name="Agbiome Team Llc"/>
            <person name="Bleich R.M."/>
            <person name="Grubbs K.J."/>
            <person name="Santa Maria K.C."/>
            <person name="Allen S.E."/>
            <person name="Farag S."/>
            <person name="Shank E.A."/>
            <person name="Bowers A."/>
        </authorList>
    </citation>
    <scope>NUCLEOTIDE SEQUENCE [LARGE SCALE GENOMIC DNA]</scope>
    <source>
        <strain evidence="1 2">AFS041711</strain>
    </source>
</reference>
<organism evidence="1 2">
    <name type="scientific">Bacillus cereus</name>
    <dbReference type="NCBI Taxonomy" id="1396"/>
    <lineage>
        <taxon>Bacteria</taxon>
        <taxon>Bacillati</taxon>
        <taxon>Bacillota</taxon>
        <taxon>Bacilli</taxon>
        <taxon>Bacillales</taxon>
        <taxon>Bacillaceae</taxon>
        <taxon>Bacillus</taxon>
        <taxon>Bacillus cereus group</taxon>
    </lineage>
</organism>
<sequence length="77" mass="8420">MLDLGPSWLDRYVRTVLVESIAIALEAAIVAGTGKDQPIGMIKDLDNVKNGEHADKKKVELSDFTPKTLGKEVMKPL</sequence>
<feature type="non-terminal residue" evidence="1">
    <location>
        <position position="77"/>
    </location>
</feature>
<accession>A0A9X7GT34</accession>
<proteinExistence type="predicted"/>
<dbReference type="AlphaFoldDB" id="A0A9X7GT34"/>
<gene>
    <name evidence="1" type="ORF">COC69_29580</name>
</gene>
<dbReference type="SUPFAM" id="SSF56563">
    <property type="entry name" value="Major capsid protein gp5"/>
    <property type="match status" value="1"/>
</dbReference>
<protein>
    <submittedName>
        <fullName evidence="1">Phage major capsid protein</fullName>
    </submittedName>
</protein>
<feature type="non-terminal residue" evidence="1">
    <location>
        <position position="1"/>
    </location>
</feature>
<evidence type="ECO:0000313" key="2">
    <source>
        <dbReference type="Proteomes" id="UP000224203"/>
    </source>
</evidence>
<dbReference type="EMBL" id="NULI01000244">
    <property type="protein sequence ID" value="PGS65016.1"/>
    <property type="molecule type" value="Genomic_DNA"/>
</dbReference>
<name>A0A9X7GT34_BACCE</name>
<evidence type="ECO:0000313" key="1">
    <source>
        <dbReference type="EMBL" id="PGS65016.1"/>
    </source>
</evidence>
<comment type="caution">
    <text evidence="1">The sequence shown here is derived from an EMBL/GenBank/DDBJ whole genome shotgun (WGS) entry which is preliminary data.</text>
</comment>
<dbReference type="Proteomes" id="UP000224203">
    <property type="component" value="Unassembled WGS sequence"/>
</dbReference>